<feature type="transmembrane region" description="Helical" evidence="1">
    <location>
        <begin position="6"/>
        <end position="32"/>
    </location>
</feature>
<evidence type="ECO:0000313" key="3">
    <source>
        <dbReference type="Proteomes" id="UP001150904"/>
    </source>
</evidence>
<proteinExistence type="predicted"/>
<evidence type="ECO:0000313" key="2">
    <source>
        <dbReference type="EMBL" id="KAJ5215529.1"/>
    </source>
</evidence>
<dbReference type="EMBL" id="JAPQKR010000005">
    <property type="protein sequence ID" value="KAJ5215529.1"/>
    <property type="molecule type" value="Genomic_DNA"/>
</dbReference>
<keyword evidence="1" id="KW-0472">Membrane</keyword>
<dbReference type="Proteomes" id="UP001150904">
    <property type="component" value="Unassembled WGS sequence"/>
</dbReference>
<keyword evidence="1" id="KW-1133">Transmembrane helix</keyword>
<sequence length="117" mass="13753">MELHPSLNWVFSITNLLRTLSFMGMNICLVLYDRWHSICLDARMQDMRDAQIPGTGYSQRIWFHPQYILERLCFPVAGTLFGAIPTLHAVFSHFWTDRLLYRVSKKPIFNDEAFITV</sequence>
<evidence type="ECO:0000256" key="1">
    <source>
        <dbReference type="SAM" id="Phobius"/>
    </source>
</evidence>
<accession>A0A9W9NAU2</accession>
<dbReference type="OrthoDB" id="5819478at2759"/>
<comment type="caution">
    <text evidence="2">The sequence shown here is derived from an EMBL/GenBank/DDBJ whole genome shotgun (WGS) entry which is preliminary data.</text>
</comment>
<dbReference type="PANTHER" id="PTHR36851:SF1">
    <property type="entry name" value="GLYCO_TRANS_2-LIKE DOMAIN-CONTAINING PROTEIN"/>
    <property type="match status" value="1"/>
</dbReference>
<dbReference type="GeneID" id="83176299"/>
<dbReference type="AlphaFoldDB" id="A0A9W9NAU2"/>
<reference evidence="2" key="1">
    <citation type="submission" date="2022-12" db="EMBL/GenBank/DDBJ databases">
        <authorList>
            <person name="Petersen C."/>
        </authorList>
    </citation>
    <scope>NUCLEOTIDE SEQUENCE</scope>
    <source>
        <strain evidence="2">IBT 15544</strain>
    </source>
</reference>
<gene>
    <name evidence="2" type="ORF">N7498_001936</name>
</gene>
<keyword evidence="1" id="KW-0812">Transmembrane</keyword>
<protein>
    <submittedName>
        <fullName evidence="2">Uncharacterized protein</fullName>
    </submittedName>
</protein>
<dbReference type="RefSeq" id="XP_058311342.1">
    <property type="nucleotide sequence ID" value="XM_058448998.1"/>
</dbReference>
<name>A0A9W9NAU2_9EURO</name>
<organism evidence="2 3">
    <name type="scientific">Penicillium cinerascens</name>
    <dbReference type="NCBI Taxonomy" id="70096"/>
    <lineage>
        <taxon>Eukaryota</taxon>
        <taxon>Fungi</taxon>
        <taxon>Dikarya</taxon>
        <taxon>Ascomycota</taxon>
        <taxon>Pezizomycotina</taxon>
        <taxon>Eurotiomycetes</taxon>
        <taxon>Eurotiomycetidae</taxon>
        <taxon>Eurotiales</taxon>
        <taxon>Aspergillaceae</taxon>
        <taxon>Penicillium</taxon>
    </lineage>
</organism>
<dbReference type="PANTHER" id="PTHR36851">
    <property type="entry name" value="UNNAMED PRODUCT"/>
    <property type="match status" value="1"/>
</dbReference>
<reference evidence="2" key="2">
    <citation type="journal article" date="2023" name="IMA Fungus">
        <title>Comparative genomic study of the Penicillium genus elucidates a diverse pangenome and 15 lateral gene transfer events.</title>
        <authorList>
            <person name="Petersen C."/>
            <person name="Sorensen T."/>
            <person name="Nielsen M.R."/>
            <person name="Sondergaard T.E."/>
            <person name="Sorensen J.L."/>
            <person name="Fitzpatrick D.A."/>
            <person name="Frisvad J.C."/>
            <person name="Nielsen K.L."/>
        </authorList>
    </citation>
    <scope>NUCLEOTIDE SEQUENCE</scope>
    <source>
        <strain evidence="2">IBT 15544</strain>
    </source>
</reference>
<keyword evidence="3" id="KW-1185">Reference proteome</keyword>